<evidence type="ECO:0000313" key="4">
    <source>
        <dbReference type="Proteomes" id="UP000092482"/>
    </source>
</evidence>
<dbReference type="Pfam" id="PF13469">
    <property type="entry name" value="Sulfotransfer_3"/>
    <property type="match status" value="1"/>
</dbReference>
<keyword evidence="1" id="KW-0862">Zinc</keyword>
<dbReference type="AlphaFoldDB" id="A0A1B1NGH2"/>
<evidence type="ECO:0000256" key="2">
    <source>
        <dbReference type="SAM" id="MobiDB-lite"/>
    </source>
</evidence>
<dbReference type="InterPro" id="IPR003737">
    <property type="entry name" value="GlcNAc_PI_deacetylase-related"/>
</dbReference>
<keyword evidence="4" id="KW-1185">Reference proteome</keyword>
<evidence type="ECO:0000256" key="1">
    <source>
        <dbReference type="ARBA" id="ARBA00022833"/>
    </source>
</evidence>
<name>A0A1B1NGH2_9MICO</name>
<sequence>MTYVVAPHPDDETLRLASYIPWLCARTQHPVVLVAVSDGGASRRAELKGWTPAYEREFRRSEQAAAWSALTAGAGHIVRLGLPDGGVQAEEVGRALKKLDRRGARWVVAAHPDDDHPDHRAVVEAVQGLGARTVRFSLGTLMSGEASVYRPTRSSEDQIQIAVAAYENFGRQSVKDEFSALRRLGYVSRVVSRSTELSAAAPRPQPSAEPARAAASEPSPPAPAPPIFVLGNQKSGSTAIASLLAECIGGEASLDVLYQTRTRLADLLGQEDAVATLAQRRPKVFAADVVKDNDVIFLLPSLLAAFPDAQVVFVVRDPRDNIRSILNRVDLPGSQADLTADQYDDLRERLPGWYPILTNAGMATGPRQYVEALADRWVRAAQTYVDAAEHLTLLRYEDFCADKRGSIEALARSLGRPVVRDITGSQDRQFQPRGDREVTPAAFFGEDNLRRIEHTCGALMSRFGYPATD</sequence>
<dbReference type="SUPFAM" id="SSF102588">
    <property type="entry name" value="LmbE-like"/>
    <property type="match status" value="1"/>
</dbReference>
<dbReference type="KEGG" id="serj:SGUI_3123"/>
<reference evidence="3 4" key="1">
    <citation type="submission" date="2016-03" db="EMBL/GenBank/DDBJ databases">
        <title>Shallow-sea hydrothermal system.</title>
        <authorList>
            <person name="Tang K."/>
        </authorList>
    </citation>
    <scope>NUCLEOTIDE SEQUENCE [LARGE SCALE GENOMIC DNA]</scope>
    <source>
        <strain evidence="3 4">JLT9</strain>
    </source>
</reference>
<gene>
    <name evidence="3" type="ORF">SGUI_3123</name>
</gene>
<dbReference type="InterPro" id="IPR024078">
    <property type="entry name" value="LmbE-like_dom_sf"/>
</dbReference>
<feature type="region of interest" description="Disordered" evidence="2">
    <location>
        <begin position="195"/>
        <end position="226"/>
    </location>
</feature>
<evidence type="ECO:0000313" key="3">
    <source>
        <dbReference type="EMBL" id="ANS80519.1"/>
    </source>
</evidence>
<dbReference type="Proteomes" id="UP000092482">
    <property type="component" value="Chromosome"/>
</dbReference>
<dbReference type="InterPro" id="IPR027417">
    <property type="entry name" value="P-loop_NTPase"/>
</dbReference>
<dbReference type="GO" id="GO:0016137">
    <property type="term" value="P:glycoside metabolic process"/>
    <property type="evidence" value="ECO:0007669"/>
    <property type="project" value="UniProtKB-ARBA"/>
</dbReference>
<dbReference type="EMBL" id="CP014989">
    <property type="protein sequence ID" value="ANS80519.1"/>
    <property type="molecule type" value="Genomic_DNA"/>
</dbReference>
<proteinExistence type="predicted"/>
<protein>
    <submittedName>
        <fullName evidence="3">LmbE-like protein</fullName>
    </submittedName>
</protein>
<dbReference type="SUPFAM" id="SSF52540">
    <property type="entry name" value="P-loop containing nucleoside triphosphate hydrolases"/>
    <property type="match status" value="1"/>
</dbReference>
<feature type="compositionally biased region" description="Low complexity" evidence="2">
    <location>
        <begin position="198"/>
        <end position="217"/>
    </location>
</feature>
<dbReference type="STRING" id="1758689.SGUI_3123"/>
<dbReference type="Gene3D" id="3.40.50.300">
    <property type="entry name" value="P-loop containing nucleotide triphosphate hydrolases"/>
    <property type="match status" value="1"/>
</dbReference>
<organism evidence="3 4">
    <name type="scientific">Serinicoccus hydrothermalis</name>
    <dbReference type="NCBI Taxonomy" id="1758689"/>
    <lineage>
        <taxon>Bacteria</taxon>
        <taxon>Bacillati</taxon>
        <taxon>Actinomycetota</taxon>
        <taxon>Actinomycetes</taxon>
        <taxon>Micrococcales</taxon>
        <taxon>Ornithinimicrobiaceae</taxon>
        <taxon>Serinicoccus</taxon>
    </lineage>
</organism>
<accession>A0A1B1NGH2</accession>
<dbReference type="Gene3D" id="3.40.50.10320">
    <property type="entry name" value="LmbE-like"/>
    <property type="match status" value="1"/>
</dbReference>
<dbReference type="Pfam" id="PF02585">
    <property type="entry name" value="PIG-L"/>
    <property type="match status" value="1"/>
</dbReference>